<proteinExistence type="predicted"/>
<evidence type="ECO:0000256" key="1">
    <source>
        <dbReference type="ARBA" id="ARBA00023015"/>
    </source>
</evidence>
<dbReference type="GO" id="GO:0003700">
    <property type="term" value="F:DNA-binding transcription factor activity"/>
    <property type="evidence" value="ECO:0007669"/>
    <property type="project" value="TreeGrafter"/>
</dbReference>
<dbReference type="Pfam" id="PF13545">
    <property type="entry name" value="HTH_Crp_2"/>
    <property type="match status" value="1"/>
</dbReference>
<dbReference type="PANTHER" id="PTHR24567:SF74">
    <property type="entry name" value="HTH-TYPE TRANSCRIPTIONAL REGULATOR ARCR"/>
    <property type="match status" value="1"/>
</dbReference>
<dbReference type="PANTHER" id="PTHR24567">
    <property type="entry name" value="CRP FAMILY TRANSCRIPTIONAL REGULATORY PROTEIN"/>
    <property type="match status" value="1"/>
</dbReference>
<dbReference type="Gene3D" id="1.10.10.10">
    <property type="entry name" value="Winged helix-like DNA-binding domain superfamily/Winged helix DNA-binding domain"/>
    <property type="match status" value="1"/>
</dbReference>
<dbReference type="PROSITE" id="PS51063">
    <property type="entry name" value="HTH_CRP_2"/>
    <property type="match status" value="1"/>
</dbReference>
<dbReference type="SUPFAM" id="SSF51206">
    <property type="entry name" value="cAMP-binding domain-like"/>
    <property type="match status" value="1"/>
</dbReference>
<evidence type="ECO:0000259" key="5">
    <source>
        <dbReference type="PROSITE" id="PS51063"/>
    </source>
</evidence>
<dbReference type="Pfam" id="PF00027">
    <property type="entry name" value="cNMP_binding"/>
    <property type="match status" value="1"/>
</dbReference>
<dbReference type="InterPro" id="IPR012318">
    <property type="entry name" value="HTH_CRP"/>
</dbReference>
<evidence type="ECO:0000313" key="6">
    <source>
        <dbReference type="EMBL" id="BAL55550.1"/>
    </source>
</evidence>
<dbReference type="GO" id="GO:0005829">
    <property type="term" value="C:cytosol"/>
    <property type="evidence" value="ECO:0007669"/>
    <property type="project" value="TreeGrafter"/>
</dbReference>
<protein>
    <submittedName>
        <fullName evidence="6">Crp family transcriptional regulator</fullName>
    </submittedName>
</protein>
<feature type="domain" description="Cyclic nucleotide-binding" evidence="4">
    <location>
        <begin position="20"/>
        <end position="123"/>
    </location>
</feature>
<dbReference type="CDD" id="cd00038">
    <property type="entry name" value="CAP_ED"/>
    <property type="match status" value="1"/>
</dbReference>
<dbReference type="InterPro" id="IPR036390">
    <property type="entry name" value="WH_DNA-bd_sf"/>
</dbReference>
<keyword evidence="1" id="KW-0805">Transcription regulation</keyword>
<keyword evidence="2" id="KW-0238">DNA-binding</keyword>
<dbReference type="AlphaFoldDB" id="H5SHB4"/>
<dbReference type="GO" id="GO:0003677">
    <property type="term" value="F:DNA binding"/>
    <property type="evidence" value="ECO:0007669"/>
    <property type="project" value="UniProtKB-KW"/>
</dbReference>
<dbReference type="SUPFAM" id="SSF46785">
    <property type="entry name" value="Winged helix' DNA-binding domain"/>
    <property type="match status" value="1"/>
</dbReference>
<sequence>MAAGLPKTNKTVCEAPNSWFLNCLSPEERSQLHALMQHRAYERGETIFSQGDIISGYWVLGQGKVQLIHRTSDGHKQTVELLRDGDWFGEDGFAQASASSVSAQTLAESVIGWLSLADMQDLLRRSQALALEFMRRLSHEVSKLRVRLVELAHLGTRERLIKLLLELGEKYGFKNEHGLVIDIKLTEQDLADMLGNTRVWICRQVSMLRDRGLIAYRRGQLVILDEEKLREFAPPPRKRRAIFSFWRDLAKMCKALYTLSVNKFIDRGGDSTYTGLGGDCQCCKSQRVSGTSGSVGGRF</sequence>
<evidence type="ECO:0000256" key="3">
    <source>
        <dbReference type="ARBA" id="ARBA00023163"/>
    </source>
</evidence>
<dbReference type="SMART" id="SM00419">
    <property type="entry name" value="HTH_CRP"/>
    <property type="match status" value="1"/>
</dbReference>
<name>H5SHB4_9BACT</name>
<dbReference type="SMART" id="SM00100">
    <property type="entry name" value="cNMP"/>
    <property type="match status" value="1"/>
</dbReference>
<reference evidence="6" key="1">
    <citation type="journal article" date="2005" name="Environ. Microbiol.">
        <title>Genetic and functional properties of uncultivated thermophilic crenarchaeotes from a subsurface gold mine as revealed by analysis of genome fragments.</title>
        <authorList>
            <person name="Nunoura T."/>
            <person name="Hirayama H."/>
            <person name="Takami H."/>
            <person name="Oida H."/>
            <person name="Nishi S."/>
            <person name="Shimamura S."/>
            <person name="Suzuki Y."/>
            <person name="Inagaki F."/>
            <person name="Takai K."/>
            <person name="Nealson K.H."/>
            <person name="Horikoshi K."/>
        </authorList>
    </citation>
    <scope>NUCLEOTIDE SEQUENCE</scope>
</reference>
<gene>
    <name evidence="6" type="ORF">HGMM_F28H07C24</name>
</gene>
<evidence type="ECO:0000256" key="2">
    <source>
        <dbReference type="ARBA" id="ARBA00023125"/>
    </source>
</evidence>
<evidence type="ECO:0000259" key="4">
    <source>
        <dbReference type="PROSITE" id="PS50042"/>
    </source>
</evidence>
<accession>H5SHB4</accession>
<dbReference type="InterPro" id="IPR014710">
    <property type="entry name" value="RmlC-like_jellyroll"/>
</dbReference>
<feature type="domain" description="HTH crp-type" evidence="5">
    <location>
        <begin position="154"/>
        <end position="227"/>
    </location>
</feature>
<dbReference type="InterPro" id="IPR018490">
    <property type="entry name" value="cNMP-bd_dom_sf"/>
</dbReference>
<dbReference type="Gene3D" id="2.60.120.10">
    <property type="entry name" value="Jelly Rolls"/>
    <property type="match status" value="1"/>
</dbReference>
<dbReference type="EMBL" id="AP011720">
    <property type="protein sequence ID" value="BAL55550.1"/>
    <property type="molecule type" value="Genomic_DNA"/>
</dbReference>
<dbReference type="InterPro" id="IPR036388">
    <property type="entry name" value="WH-like_DNA-bd_sf"/>
</dbReference>
<dbReference type="InterPro" id="IPR000595">
    <property type="entry name" value="cNMP-bd_dom"/>
</dbReference>
<organism evidence="6">
    <name type="scientific">uncultured Acetothermia bacterium</name>
    <dbReference type="NCBI Taxonomy" id="236499"/>
    <lineage>
        <taxon>Bacteria</taxon>
        <taxon>Candidatus Bipolaricaulota</taxon>
        <taxon>environmental samples</taxon>
    </lineage>
</organism>
<dbReference type="InterPro" id="IPR050397">
    <property type="entry name" value="Env_Response_Regulators"/>
</dbReference>
<keyword evidence="3" id="KW-0804">Transcription</keyword>
<reference evidence="6" key="2">
    <citation type="journal article" date="2012" name="PLoS ONE">
        <title>A Deeply Branching Thermophilic Bacterium with an Ancient Acetyl-CoA Pathway Dominates a Subsurface Ecosystem.</title>
        <authorList>
            <person name="Takami H."/>
            <person name="Noguchi H."/>
            <person name="Takaki Y."/>
            <person name="Uchiyama I."/>
            <person name="Toyoda A."/>
            <person name="Nishi S."/>
            <person name="Chee G.-J."/>
            <person name="Arai W."/>
            <person name="Nunoura T."/>
            <person name="Itoh T."/>
            <person name="Hattori M."/>
            <person name="Takai K."/>
        </authorList>
    </citation>
    <scope>NUCLEOTIDE SEQUENCE</scope>
</reference>
<dbReference type="PROSITE" id="PS50042">
    <property type="entry name" value="CNMP_BINDING_3"/>
    <property type="match status" value="1"/>
</dbReference>